<evidence type="ECO:0000256" key="1">
    <source>
        <dbReference type="SAM" id="SignalP"/>
    </source>
</evidence>
<evidence type="ECO:0000313" key="2">
    <source>
        <dbReference type="EMBL" id="RDH27115.1"/>
    </source>
</evidence>
<keyword evidence="1" id="KW-0732">Signal</keyword>
<accession>A0A3F3PJJ8</accession>
<reference evidence="2 3" key="1">
    <citation type="submission" date="2018-07" db="EMBL/GenBank/DDBJ databases">
        <title>The genomes of Aspergillus section Nigri reveals drivers in fungal speciation.</title>
        <authorList>
            <consortium name="DOE Joint Genome Institute"/>
            <person name="Vesth T.C."/>
            <person name="Nybo J."/>
            <person name="Theobald S."/>
            <person name="Brandl J."/>
            <person name="Frisvad J.C."/>
            <person name="Nielsen K.F."/>
            <person name="Lyhne E.K."/>
            <person name="Kogle M.E."/>
            <person name="Kuo A."/>
            <person name="Riley R."/>
            <person name="Clum A."/>
            <person name="Nolan M."/>
            <person name="Lipzen A."/>
            <person name="Salamov A."/>
            <person name="Henrissat B."/>
            <person name="Wiebenga A."/>
            <person name="De vries R.P."/>
            <person name="Grigoriev I.V."/>
            <person name="Mortensen U.H."/>
            <person name="Andersen M.R."/>
            <person name="Baker S.E."/>
        </authorList>
    </citation>
    <scope>NUCLEOTIDE SEQUENCE [LARGE SCALE GENOMIC DNA]</scope>
    <source>
        <strain evidence="2 3">CBS 139.54b</strain>
    </source>
</reference>
<name>A0A3F3PJJ8_9EURO</name>
<feature type="signal peptide" evidence="1">
    <location>
        <begin position="1"/>
        <end position="21"/>
    </location>
</feature>
<gene>
    <name evidence="2" type="ORF">BDQ94DRAFT_185189</name>
</gene>
<dbReference type="EMBL" id="KZ852099">
    <property type="protein sequence ID" value="RDH27115.1"/>
    <property type="molecule type" value="Genomic_DNA"/>
</dbReference>
<organism evidence="2 3">
    <name type="scientific">Aspergillus welwitschiae</name>
    <dbReference type="NCBI Taxonomy" id="1341132"/>
    <lineage>
        <taxon>Eukaryota</taxon>
        <taxon>Fungi</taxon>
        <taxon>Dikarya</taxon>
        <taxon>Ascomycota</taxon>
        <taxon>Pezizomycotina</taxon>
        <taxon>Eurotiomycetes</taxon>
        <taxon>Eurotiomycetidae</taxon>
        <taxon>Eurotiales</taxon>
        <taxon>Aspergillaceae</taxon>
        <taxon>Aspergillus</taxon>
        <taxon>Aspergillus subgen. Circumdati</taxon>
    </lineage>
</organism>
<dbReference type="GeneID" id="38143176"/>
<protein>
    <submittedName>
        <fullName evidence="2">Uncharacterized protein</fullName>
    </submittedName>
</protein>
<dbReference type="Proteomes" id="UP000253729">
    <property type="component" value="Unassembled WGS sequence"/>
</dbReference>
<dbReference type="RefSeq" id="XP_026620137.1">
    <property type="nucleotide sequence ID" value="XM_026774820.1"/>
</dbReference>
<keyword evidence="3" id="KW-1185">Reference proteome</keyword>
<evidence type="ECO:0000313" key="3">
    <source>
        <dbReference type="Proteomes" id="UP000253729"/>
    </source>
</evidence>
<proteinExistence type="predicted"/>
<feature type="chain" id="PRO_5017641990" evidence="1">
    <location>
        <begin position="22"/>
        <end position="291"/>
    </location>
</feature>
<sequence length="291" mass="31872">MGRSCKSFLTVLVFGSTKSLSQYAICGILYDSVRGNSETEGMERAIVSALTAAPAGAVNSERLSCISDIPVMSGQKRSMIAALSNSTDWRAKQKESITFYFPCWRRLAPLGMHVVLQQFSLVPVSPRTGAIPTSIQEPPTLKRRRQSRPCGGPNLDGIMPFAEEAGVRGGNYDARRTTADRQLSLATAAIIISPYEPTLIDLIFLAILMRHPGMTGHLVNISPIVHWLRELQVQLPGCVVFLTLCTVCMLRQQPSLEQTPRAYDSPQPTAYNIPYPVLLYTAQVHGGVPDL</sequence>
<dbReference type="AlphaFoldDB" id="A0A3F3PJJ8"/>